<dbReference type="EMBL" id="NUMG01000052">
    <property type="protein sequence ID" value="PGT96647.1"/>
    <property type="molecule type" value="Genomic_DNA"/>
</dbReference>
<dbReference type="AlphaFoldDB" id="A0A2C1LDW0"/>
<evidence type="ECO:0000313" key="1">
    <source>
        <dbReference type="EMBL" id="PGT96647.1"/>
    </source>
</evidence>
<sequence length="448" mass="51235">MAKVLFAVSQQEYIEFVKDDFINAGFDVIDTLVMNIKYLFEVINTTNPDIIIIHEDRLETGIDDQHEKEQTLVKHIEHLRINNPTLRVALLSANEDICPFFQRLIMMGVHDIFAGKKIKIRPMVEQLQNPPQYKNIAKYVGSSLPELSATTHNVFNERVIQVEEVQEEPVFNEEVKKKAPSIKINTKKIFIANLDERSGSTFISHILVDYLSSLGLSIKYIESPYSEGYTFPLFKGYSLAPEGYVSRFTDVEAARWTINNVEYVAKNTYIENQFSEETIRYGFAELLNEDNDHVIIVDAGSDWEKDTFREVMDACDYVLFVVEPDLVQMMRIVLKNHERYKRAAGIINRLDSYVIANKFSSKLVGNDVIRDAYKEKLLTTISNYSSNTVFSAQNKGTTIFSNKNAKDTLKEELNPIVNLIAPELISMDVQQDEKKGGFASIFGFGKKK</sequence>
<evidence type="ECO:0000313" key="2">
    <source>
        <dbReference type="Proteomes" id="UP000225766"/>
    </source>
</evidence>
<protein>
    <submittedName>
        <fullName evidence="1">Uncharacterized protein</fullName>
    </submittedName>
</protein>
<comment type="caution">
    <text evidence="1">The sequence shown here is derived from an EMBL/GenBank/DDBJ whole genome shotgun (WGS) entry which is preliminary data.</text>
</comment>
<dbReference type="InterPro" id="IPR027417">
    <property type="entry name" value="P-loop_NTPase"/>
</dbReference>
<dbReference type="Gene3D" id="3.40.50.300">
    <property type="entry name" value="P-loop containing nucleotide triphosphate hydrolases"/>
    <property type="match status" value="1"/>
</dbReference>
<gene>
    <name evidence="1" type="ORF">COD19_27185</name>
</gene>
<dbReference type="Proteomes" id="UP000225766">
    <property type="component" value="Unassembled WGS sequence"/>
</dbReference>
<proteinExistence type="predicted"/>
<dbReference type="RefSeq" id="WP_098859044.1">
    <property type="nucleotide sequence ID" value="NZ_NUMG01000052.1"/>
</dbReference>
<reference evidence="1 2" key="1">
    <citation type="submission" date="2017-09" db="EMBL/GenBank/DDBJ databases">
        <title>Large-scale bioinformatics analysis of Bacillus genomes uncovers conserved roles of natural products in bacterial physiology.</title>
        <authorList>
            <consortium name="Agbiome Team Llc"/>
            <person name="Bleich R.M."/>
            <person name="Grubbs K.J."/>
            <person name="Santa Maria K.C."/>
            <person name="Allen S.E."/>
            <person name="Farag S."/>
            <person name="Shank E.A."/>
            <person name="Bowers A."/>
        </authorList>
    </citation>
    <scope>NUCLEOTIDE SEQUENCE [LARGE SCALE GENOMIC DNA]</scope>
    <source>
        <strain evidence="1 2">AFS040105</strain>
    </source>
</reference>
<organism evidence="1 2">
    <name type="scientific">Bacillus cereus</name>
    <dbReference type="NCBI Taxonomy" id="1396"/>
    <lineage>
        <taxon>Bacteria</taxon>
        <taxon>Bacillati</taxon>
        <taxon>Bacillota</taxon>
        <taxon>Bacilli</taxon>
        <taxon>Bacillales</taxon>
        <taxon>Bacillaceae</taxon>
        <taxon>Bacillus</taxon>
        <taxon>Bacillus cereus group</taxon>
    </lineage>
</organism>
<accession>A0A2C1LDW0</accession>
<dbReference type="SUPFAM" id="SSF52540">
    <property type="entry name" value="P-loop containing nucleoside triphosphate hydrolases"/>
    <property type="match status" value="1"/>
</dbReference>
<name>A0A2C1LDW0_BACCE</name>